<proteinExistence type="inferred from homology"/>
<dbReference type="AlphaFoldDB" id="A0A7J7CF45"/>
<dbReference type="CDD" id="cd08875">
    <property type="entry name" value="START_ArGLABRA2_like"/>
    <property type="match status" value="1"/>
</dbReference>
<dbReference type="PROSITE" id="PS50848">
    <property type="entry name" value="START"/>
    <property type="match status" value="1"/>
</dbReference>
<dbReference type="SUPFAM" id="SSF55961">
    <property type="entry name" value="Bet v1-like"/>
    <property type="match status" value="2"/>
</dbReference>
<feature type="compositionally biased region" description="Acidic residues" evidence="12">
    <location>
        <begin position="51"/>
        <end position="63"/>
    </location>
</feature>
<evidence type="ECO:0000256" key="5">
    <source>
        <dbReference type="ARBA" id="ARBA00023125"/>
    </source>
</evidence>
<keyword evidence="8 9" id="KW-0539">Nucleus</keyword>
<evidence type="ECO:0000256" key="7">
    <source>
        <dbReference type="ARBA" id="ARBA00023163"/>
    </source>
</evidence>
<keyword evidence="5 9" id="KW-0238">DNA-binding</keyword>
<reference evidence="15 16" key="1">
    <citation type="journal article" date="2020" name="Nat. Commun.">
        <title>Genome of Tripterygium wilfordii and identification of cytochrome P450 involved in triptolide biosynthesis.</title>
        <authorList>
            <person name="Tu L."/>
            <person name="Su P."/>
            <person name="Zhang Z."/>
            <person name="Gao L."/>
            <person name="Wang J."/>
            <person name="Hu T."/>
            <person name="Zhou J."/>
            <person name="Zhang Y."/>
            <person name="Zhao Y."/>
            <person name="Liu Y."/>
            <person name="Song Y."/>
            <person name="Tong Y."/>
            <person name="Lu Y."/>
            <person name="Yang J."/>
            <person name="Xu C."/>
            <person name="Jia M."/>
            <person name="Peters R.J."/>
            <person name="Huang L."/>
            <person name="Gao W."/>
        </authorList>
    </citation>
    <scope>NUCLEOTIDE SEQUENCE [LARGE SCALE GENOMIC DNA]</scope>
    <source>
        <strain evidence="16">cv. XIE 37</strain>
        <tissue evidence="15">Leaf</tissue>
    </source>
</reference>
<dbReference type="InParanoid" id="A0A7J7CF45"/>
<evidence type="ECO:0000256" key="10">
    <source>
        <dbReference type="RuleBase" id="RU000682"/>
    </source>
</evidence>
<dbReference type="SUPFAM" id="SSF46689">
    <property type="entry name" value="Homeodomain-like"/>
    <property type="match status" value="1"/>
</dbReference>
<evidence type="ECO:0000256" key="12">
    <source>
        <dbReference type="SAM" id="MobiDB-lite"/>
    </source>
</evidence>
<organism evidence="15 16">
    <name type="scientific">Tripterygium wilfordii</name>
    <name type="common">Thunder God vine</name>
    <dbReference type="NCBI Taxonomy" id="458696"/>
    <lineage>
        <taxon>Eukaryota</taxon>
        <taxon>Viridiplantae</taxon>
        <taxon>Streptophyta</taxon>
        <taxon>Embryophyta</taxon>
        <taxon>Tracheophyta</taxon>
        <taxon>Spermatophyta</taxon>
        <taxon>Magnoliopsida</taxon>
        <taxon>eudicotyledons</taxon>
        <taxon>Gunneridae</taxon>
        <taxon>Pentapetalae</taxon>
        <taxon>rosids</taxon>
        <taxon>fabids</taxon>
        <taxon>Celastrales</taxon>
        <taxon>Celastraceae</taxon>
        <taxon>Tripterygium</taxon>
    </lineage>
</organism>
<dbReference type="GO" id="GO:0000981">
    <property type="term" value="F:DNA-binding transcription factor activity, RNA polymerase II-specific"/>
    <property type="evidence" value="ECO:0007669"/>
    <property type="project" value="InterPro"/>
</dbReference>
<dbReference type="InterPro" id="IPR002913">
    <property type="entry name" value="START_lipid-bd_dom"/>
</dbReference>
<evidence type="ECO:0000259" key="13">
    <source>
        <dbReference type="PROSITE" id="PS50071"/>
    </source>
</evidence>
<evidence type="ECO:0000256" key="11">
    <source>
        <dbReference type="SAM" id="Coils"/>
    </source>
</evidence>
<dbReference type="InterPro" id="IPR057993">
    <property type="entry name" value="HD-Zip_IV_C"/>
</dbReference>
<dbReference type="PANTHER" id="PTHR45654">
    <property type="entry name" value="HOMEOBOX-LEUCINE ZIPPER PROTEIN MERISTEM L1"/>
    <property type="match status" value="1"/>
</dbReference>
<evidence type="ECO:0000256" key="1">
    <source>
        <dbReference type="ARBA" id="ARBA00004123"/>
    </source>
</evidence>
<accession>A0A7J7CF45</accession>
<evidence type="ECO:0000313" key="16">
    <source>
        <dbReference type="Proteomes" id="UP000593562"/>
    </source>
</evidence>
<dbReference type="PANTHER" id="PTHR45654:SF105">
    <property type="entry name" value="HOMEOBOX DOMAIN-CONTAINING PROTEIN"/>
    <property type="match status" value="1"/>
</dbReference>
<dbReference type="PROSITE" id="PS00027">
    <property type="entry name" value="HOMEOBOX_1"/>
    <property type="match status" value="1"/>
</dbReference>
<protein>
    <submittedName>
        <fullName evidence="15">Putative homeobox protein</fullName>
    </submittedName>
</protein>
<dbReference type="CDD" id="cd00086">
    <property type="entry name" value="homeodomain"/>
    <property type="match status" value="1"/>
</dbReference>
<dbReference type="InterPro" id="IPR001356">
    <property type="entry name" value="HD"/>
</dbReference>
<keyword evidence="16" id="KW-1185">Reference proteome</keyword>
<dbReference type="SMART" id="SM00389">
    <property type="entry name" value="HOX"/>
    <property type="match status" value="1"/>
</dbReference>
<keyword evidence="4 11" id="KW-0175">Coiled coil</keyword>
<dbReference type="EMBL" id="JAAARO010000018">
    <property type="protein sequence ID" value="KAF5732336.1"/>
    <property type="molecule type" value="Genomic_DNA"/>
</dbReference>
<evidence type="ECO:0000256" key="9">
    <source>
        <dbReference type="PROSITE-ProRule" id="PRU00108"/>
    </source>
</evidence>
<dbReference type="GO" id="GO:0005634">
    <property type="term" value="C:nucleus"/>
    <property type="evidence" value="ECO:0007669"/>
    <property type="project" value="UniProtKB-SubCell"/>
</dbReference>
<dbReference type="Pfam" id="PF00046">
    <property type="entry name" value="Homeodomain"/>
    <property type="match status" value="1"/>
</dbReference>
<dbReference type="SMART" id="SM00234">
    <property type="entry name" value="START"/>
    <property type="match status" value="1"/>
</dbReference>
<evidence type="ECO:0000259" key="14">
    <source>
        <dbReference type="PROSITE" id="PS50848"/>
    </source>
</evidence>
<evidence type="ECO:0000256" key="2">
    <source>
        <dbReference type="ARBA" id="ARBA00006789"/>
    </source>
</evidence>
<feature type="DNA-binding region" description="Homeobox" evidence="9">
    <location>
        <begin position="68"/>
        <end position="127"/>
    </location>
</feature>
<evidence type="ECO:0000313" key="15">
    <source>
        <dbReference type="EMBL" id="KAF5732336.1"/>
    </source>
</evidence>
<comment type="similarity">
    <text evidence="2">Belongs to the HD-ZIP homeobox family. Class IV subfamily.</text>
</comment>
<evidence type="ECO:0000256" key="6">
    <source>
        <dbReference type="ARBA" id="ARBA00023155"/>
    </source>
</evidence>
<evidence type="ECO:0000256" key="4">
    <source>
        <dbReference type="ARBA" id="ARBA00023054"/>
    </source>
</evidence>
<dbReference type="FunFam" id="1.10.10.60:FF:000229">
    <property type="entry name" value="Homeobox-leucine zipper protein HDG1"/>
    <property type="match status" value="1"/>
</dbReference>
<dbReference type="OrthoDB" id="6159439at2759"/>
<comment type="caution">
    <text evidence="15">The sequence shown here is derived from an EMBL/GenBank/DDBJ whole genome shotgun (WGS) entry which is preliminary data.</text>
</comment>
<comment type="subcellular location">
    <subcellularLocation>
        <location evidence="1 9 10">Nucleus</location>
    </subcellularLocation>
</comment>
<sequence length="768" mass="85150">MQTLVKVPSTQSKLSSPALYHSVKRNMNNNGEMGLIGGTFDEAFFGRDGDDGFDGASEEDREAEEPPKKKRYHRHTTRQIQELEAFFKEYPHPDEKQRSELSRRLGLESRQIKFWFQNRRTQMKMQMERHENVMLKQENEKLQIENNNLRVMDPICKNCGRVALPGEVCFDEQNQLKIENARLREELRRLSSLTSKFFVKPLTPSDNPLSTSSNLELVVGRNEFCDLGNVGTTMPMSMGLGLGDGISSTSPVVPLVKPELSLSKTEMQVDRSMLVNLALVAMDELIKLAQPDSSLGVKRLNGENDMLNHLAYKRTFRPCIGMKPTGFVSEATRETDVVIIDSLALVETLMDDNRWVEMFPSIIARATTVDVISTGLNGTKNGALQVMHAEFQVLSPLVPIRPIKFLRFCKQHAEGVWAVVDVSIDAGCEGSNPNTCRRLPSGCLVRDVGNGCSKVTFVEHSEYDENYVHRLFQPYVNSGMAFGARRLLVSLQRQCESLTVLVSSNISAKDQSGITPSGKKNMIRLAQRMIDDFCNAICASSVRKWDKLHAGDVGEDVRVLTRRSMNDPGEPAGVLLSAAICVWLPVARDKLFDFLRDEQLRSEWDILSHGGPMHEMLQIAKSRNGRNCVHLLRASAIDVDVTGKSMLILQETWHDNSGSMVVYAPVELPSVAEVMNGGDPGYVALLPSGFAILPGFPSGHGGSHNHNGMLGNGDISYGEDAVGSFLTVGFQILVNKIPTAKLTLESVQTVNTLISCTIQKIKTALQLA</sequence>
<dbReference type="InterPro" id="IPR009057">
    <property type="entry name" value="Homeodomain-like_sf"/>
</dbReference>
<feature type="domain" description="Homeobox" evidence="13">
    <location>
        <begin position="66"/>
        <end position="126"/>
    </location>
</feature>
<dbReference type="Proteomes" id="UP000593562">
    <property type="component" value="Unassembled WGS sequence"/>
</dbReference>
<keyword evidence="7" id="KW-0804">Transcription</keyword>
<keyword evidence="6 9" id="KW-0371">Homeobox</keyword>
<name>A0A7J7CF45_TRIWF</name>
<dbReference type="GO" id="GO:0003677">
    <property type="term" value="F:DNA binding"/>
    <property type="evidence" value="ECO:0007669"/>
    <property type="project" value="UniProtKB-UniRule"/>
</dbReference>
<dbReference type="Pfam" id="PF25797">
    <property type="entry name" value="PDF2_C"/>
    <property type="match status" value="1"/>
</dbReference>
<dbReference type="Gene3D" id="1.10.10.60">
    <property type="entry name" value="Homeodomain-like"/>
    <property type="match status" value="1"/>
</dbReference>
<gene>
    <name evidence="15" type="ORF">HS088_TW18G01030</name>
</gene>
<dbReference type="InterPro" id="IPR017970">
    <property type="entry name" value="Homeobox_CS"/>
</dbReference>
<feature type="region of interest" description="Disordered" evidence="12">
    <location>
        <begin position="47"/>
        <end position="76"/>
    </location>
</feature>
<evidence type="ECO:0000256" key="8">
    <source>
        <dbReference type="ARBA" id="ARBA00023242"/>
    </source>
</evidence>
<feature type="domain" description="START" evidence="14">
    <location>
        <begin position="267"/>
        <end position="500"/>
    </location>
</feature>
<keyword evidence="3" id="KW-0805">Transcription regulation</keyword>
<feature type="coiled-coil region" evidence="11">
    <location>
        <begin position="120"/>
        <end position="193"/>
    </location>
</feature>
<dbReference type="Pfam" id="PF01852">
    <property type="entry name" value="START"/>
    <property type="match status" value="1"/>
</dbReference>
<evidence type="ECO:0000256" key="3">
    <source>
        <dbReference type="ARBA" id="ARBA00023015"/>
    </source>
</evidence>
<dbReference type="PROSITE" id="PS50071">
    <property type="entry name" value="HOMEOBOX_2"/>
    <property type="match status" value="1"/>
</dbReference>
<dbReference type="GO" id="GO:0008289">
    <property type="term" value="F:lipid binding"/>
    <property type="evidence" value="ECO:0007669"/>
    <property type="project" value="InterPro"/>
</dbReference>
<dbReference type="InterPro" id="IPR042160">
    <property type="entry name" value="HD-Zip_IV"/>
</dbReference>